<evidence type="ECO:0000256" key="1">
    <source>
        <dbReference type="SAM" id="MobiDB-lite"/>
    </source>
</evidence>
<evidence type="ECO:0000313" key="2">
    <source>
        <dbReference type="EMBL" id="OMJ12458.1"/>
    </source>
</evidence>
<dbReference type="AlphaFoldDB" id="A0A1R1XCX6"/>
<organism evidence="2 3">
    <name type="scientific">Smittium culicis</name>
    <dbReference type="NCBI Taxonomy" id="133412"/>
    <lineage>
        <taxon>Eukaryota</taxon>
        <taxon>Fungi</taxon>
        <taxon>Fungi incertae sedis</taxon>
        <taxon>Zoopagomycota</taxon>
        <taxon>Kickxellomycotina</taxon>
        <taxon>Harpellomycetes</taxon>
        <taxon>Harpellales</taxon>
        <taxon>Legeriomycetaceae</taxon>
        <taxon>Smittium</taxon>
    </lineage>
</organism>
<keyword evidence="3" id="KW-1185">Reference proteome</keyword>
<gene>
    <name evidence="2" type="ORF">AYI70_g9100</name>
</gene>
<protein>
    <submittedName>
        <fullName evidence="2">Uncharacterized protein</fullName>
    </submittedName>
</protein>
<proteinExistence type="predicted"/>
<dbReference type="Proteomes" id="UP000187283">
    <property type="component" value="Unassembled WGS sequence"/>
</dbReference>
<sequence>MKKINLSSFFGPPQGEEAEECEPSASRGLLKKEMEVMEIHQQQQHGYLHSKKRLQNTIQKKAISQRSASRGSIKRNRSSRSGDRELLNKGAIEEVGLEKRCFIQEYSQFQRRTEKQDQF</sequence>
<comment type="caution">
    <text evidence="2">The sequence shown here is derived from an EMBL/GenBank/DDBJ whole genome shotgun (WGS) entry which is preliminary data.</text>
</comment>
<reference evidence="2 3" key="1">
    <citation type="submission" date="2017-01" db="EMBL/GenBank/DDBJ databases">
        <authorList>
            <person name="Mah S.A."/>
            <person name="Swanson W.J."/>
            <person name="Moy G.W."/>
            <person name="Vacquier V.D."/>
        </authorList>
    </citation>
    <scope>NUCLEOTIDE SEQUENCE [LARGE SCALE GENOMIC DNA]</scope>
    <source>
        <strain evidence="2 3">GSMNP</strain>
    </source>
</reference>
<accession>A0A1R1XCX6</accession>
<dbReference type="EMBL" id="LSSN01003951">
    <property type="protein sequence ID" value="OMJ12458.1"/>
    <property type="molecule type" value="Genomic_DNA"/>
</dbReference>
<name>A0A1R1XCX6_9FUNG</name>
<evidence type="ECO:0000313" key="3">
    <source>
        <dbReference type="Proteomes" id="UP000187283"/>
    </source>
</evidence>
<feature type="compositionally biased region" description="Polar residues" evidence="1">
    <location>
        <begin position="60"/>
        <end position="70"/>
    </location>
</feature>
<feature type="region of interest" description="Disordered" evidence="1">
    <location>
        <begin position="60"/>
        <end position="89"/>
    </location>
</feature>
<feature type="region of interest" description="Disordered" evidence="1">
    <location>
        <begin position="1"/>
        <end position="25"/>
    </location>
</feature>